<keyword evidence="2" id="KW-1133">Transmembrane helix</keyword>
<feature type="transmembrane region" description="Helical" evidence="2">
    <location>
        <begin position="39"/>
        <end position="62"/>
    </location>
</feature>
<organism evidence="3 4">
    <name type="scientific">Microbacterium elymi</name>
    <dbReference type="NCBI Taxonomy" id="2909587"/>
    <lineage>
        <taxon>Bacteria</taxon>
        <taxon>Bacillati</taxon>
        <taxon>Actinomycetota</taxon>
        <taxon>Actinomycetes</taxon>
        <taxon>Micrococcales</taxon>
        <taxon>Microbacteriaceae</taxon>
        <taxon>Microbacterium</taxon>
    </lineage>
</organism>
<feature type="transmembrane region" description="Helical" evidence="2">
    <location>
        <begin position="93"/>
        <end position="112"/>
    </location>
</feature>
<evidence type="ECO:0000313" key="3">
    <source>
        <dbReference type="EMBL" id="UUT35761.1"/>
    </source>
</evidence>
<gene>
    <name evidence="3" type="ORF">L2X98_21340</name>
</gene>
<feature type="compositionally biased region" description="Polar residues" evidence="1">
    <location>
        <begin position="236"/>
        <end position="248"/>
    </location>
</feature>
<feature type="region of interest" description="Disordered" evidence="1">
    <location>
        <begin position="230"/>
        <end position="282"/>
    </location>
</feature>
<keyword evidence="2" id="KW-0812">Transmembrane</keyword>
<dbReference type="RefSeq" id="WP_259612380.1">
    <property type="nucleotide sequence ID" value="NZ_CP091139.2"/>
</dbReference>
<dbReference type="EMBL" id="CP091139">
    <property type="protein sequence ID" value="UUT35761.1"/>
    <property type="molecule type" value="Genomic_DNA"/>
</dbReference>
<keyword evidence="4" id="KW-1185">Reference proteome</keyword>
<name>A0ABY5NKV8_9MICO</name>
<proteinExistence type="predicted"/>
<evidence type="ECO:0000313" key="4">
    <source>
        <dbReference type="Proteomes" id="UP001054811"/>
    </source>
</evidence>
<evidence type="ECO:0000256" key="1">
    <source>
        <dbReference type="SAM" id="MobiDB-lite"/>
    </source>
</evidence>
<feature type="transmembrane region" description="Helical" evidence="2">
    <location>
        <begin position="68"/>
        <end position="86"/>
    </location>
</feature>
<keyword evidence="2" id="KW-0472">Membrane</keyword>
<evidence type="ECO:0000256" key="2">
    <source>
        <dbReference type="SAM" id="Phobius"/>
    </source>
</evidence>
<sequence length="282" mass="30001">MAALCLFIDGPPPPPPAAESGDDEEIGMMTTGRRGPNTLPLWVCGLALLVALVIPNTVPFALDPASRTSSFGTWYVGAIGLLMTIIMVRRRPWMSWIGLLALGVSTIAWLGVGPALTAGLVGSVMWVVAAQLACCRWTVPRATRHAWPSCERAASAWRAAQLGRQRERRIQVQRALAVAGPILSRAIEKGGDLDERERAEARISEGSCATSCAGRGCSTTACGPSWMPPVVAAPRSRSSTKAGSTGSPSPIWRRSAPIWPPLCARPSRTGCTSVPRRIRGSR</sequence>
<feature type="region of interest" description="Disordered" evidence="1">
    <location>
        <begin position="8"/>
        <end position="30"/>
    </location>
</feature>
<reference evidence="3" key="1">
    <citation type="submission" date="2022-01" db="EMBL/GenBank/DDBJ databases">
        <title>Microbacterium eymi and Microbacterium rhizovicinus sp. nov., isolated from the rhizospheric soil of Elymus tsukushiensis, a plant native to the Dokdo Islands, Republic of Korea.</title>
        <authorList>
            <person name="Hwang Y.J."/>
        </authorList>
    </citation>
    <scope>NUCLEOTIDE SEQUENCE</scope>
    <source>
        <strain evidence="3">KUDC0405</strain>
    </source>
</reference>
<accession>A0ABY5NKV8</accession>
<dbReference type="Proteomes" id="UP001054811">
    <property type="component" value="Chromosome"/>
</dbReference>
<protein>
    <submittedName>
        <fullName evidence="3">Uncharacterized protein</fullName>
    </submittedName>
</protein>